<dbReference type="SUPFAM" id="SSF53098">
    <property type="entry name" value="Ribonuclease H-like"/>
    <property type="match status" value="1"/>
</dbReference>
<dbReference type="Gene3D" id="3.30.420.10">
    <property type="entry name" value="Ribonuclease H-like superfamily/Ribonuclease H"/>
    <property type="match status" value="1"/>
</dbReference>
<dbReference type="InterPro" id="IPR001584">
    <property type="entry name" value="Integrase_cat-core"/>
</dbReference>
<dbReference type="InterPro" id="IPR036397">
    <property type="entry name" value="RNaseH_sf"/>
</dbReference>
<dbReference type="PROSITE" id="PS50994">
    <property type="entry name" value="INTEGRASE"/>
    <property type="match status" value="1"/>
</dbReference>
<evidence type="ECO:0000259" key="1">
    <source>
        <dbReference type="PROSITE" id="PS50994"/>
    </source>
</evidence>
<dbReference type="InterPro" id="IPR012337">
    <property type="entry name" value="RNaseH-like_sf"/>
</dbReference>
<reference evidence="2" key="1">
    <citation type="submission" date="2023-10" db="EMBL/GenBank/DDBJ databases">
        <authorList>
            <person name="Chen Y."/>
            <person name="Shah S."/>
            <person name="Dougan E. K."/>
            <person name="Thang M."/>
            <person name="Chan C."/>
        </authorList>
    </citation>
    <scope>NUCLEOTIDE SEQUENCE [LARGE SCALE GENOMIC DNA]</scope>
</reference>
<proteinExistence type="predicted"/>
<feature type="domain" description="Integrase catalytic" evidence="1">
    <location>
        <begin position="477"/>
        <end position="655"/>
    </location>
</feature>
<evidence type="ECO:0000313" key="3">
    <source>
        <dbReference type="Proteomes" id="UP001189429"/>
    </source>
</evidence>
<gene>
    <name evidence="2" type="ORF">PCOR1329_LOCUS3645</name>
</gene>
<organism evidence="2 3">
    <name type="scientific">Prorocentrum cordatum</name>
    <dbReference type="NCBI Taxonomy" id="2364126"/>
    <lineage>
        <taxon>Eukaryota</taxon>
        <taxon>Sar</taxon>
        <taxon>Alveolata</taxon>
        <taxon>Dinophyceae</taxon>
        <taxon>Prorocentrales</taxon>
        <taxon>Prorocentraceae</taxon>
        <taxon>Prorocentrum</taxon>
    </lineage>
</organism>
<name>A0ABN9PJW5_9DINO</name>
<sequence>MEQWAWEKLPLAGSERDKDMKRLTETFLLEHRPLWEMWVCKMLLSWTTSRRWTRLVLKTFLRTVHHEKWKLDSHGLPVQLLSTKFPTWPAELGHHEKLEMRRPCQQALRDTIESAKSEFLTQHAEVSAFAKLSSEQILEQLNMATVLNHLWSLCKSWGLVQAGKKEEVIDRIIAYIIEQQGTAAPTTKIKKEVEIKKMETAPTIVGPAIAAHYTHDCQHPRCQLKRGIAKNEPILKMKPSALFGAMCSLATFGRMTMVEACTREDSNLGQVCYERGYHFERLGLFNDYEISKPQGYHKAKFLLNEKSLKILVSTPPCGQWSIMQKINQRNEQQKENLRKKRVKSHRIFENNKRLTEHQVLNLHGSALAEQPHNSRSWQKTCWRELHKILPYEVIVDGCACGLRAPDTGELMKKRWKLLTNDKRIWVALQPLQCRGDHYHEEIESSLRIEAYGAYPKMLCRRILRALTKSQNTNYFEDEDGEESHLTKDTIQKLESYVSTNVMALAILDAGSDMLYVRLIDEKKIPGQTRQVRARDLRQIFTTRGFPWIGRPKIMRYDPAGSATSDEFKEWVESLGIYCLPCAADAHRQIGKIERAIEAFKEALDAFDEMVSAEMPTTEMIGLQVAARNDLIRIDGFTALQRYAGRTPTGTTVNPSDEPRDLPLISAELEDGAFSRDAQVRRLSRLAHIQTSDRVKRAEAARFRSFNEYETGDLVFVYRRLPPGAWRMRRKGDPWLDATADPDPAIQMLHQAYSSLAVNLPNYLTETPNHQLRRANFYGDHAYSVQQHNEAKEDDELIMLEIPIINELALMAYMDDPSNYVASQTRKGRVEVSFKKATPDEKKLLLEAQQKECSSALSTKAVRILSKQGVDPARLLRCRFVLTWKKGEQGNVLRGKARLVVLGFRDPDLLHLRTESPVASRRARQLLLAMAARHKWKLEKAVAVTALLQGETDEEKRKIYADPPKDVRPAFGMRDDQDTLKKLELEVVQCEPCVWVIRDGLKLVGMVILHVDDMMIAGDHTSLAFLKKRTDI</sequence>
<dbReference type="Proteomes" id="UP001189429">
    <property type="component" value="Unassembled WGS sequence"/>
</dbReference>
<keyword evidence="3" id="KW-1185">Reference proteome</keyword>
<protein>
    <recommendedName>
        <fullName evidence="1">Integrase catalytic domain-containing protein</fullName>
    </recommendedName>
</protein>
<evidence type="ECO:0000313" key="2">
    <source>
        <dbReference type="EMBL" id="CAK0793306.1"/>
    </source>
</evidence>
<dbReference type="EMBL" id="CAUYUJ010000936">
    <property type="protein sequence ID" value="CAK0793306.1"/>
    <property type="molecule type" value="Genomic_DNA"/>
</dbReference>
<accession>A0ABN9PJW5</accession>
<comment type="caution">
    <text evidence="2">The sequence shown here is derived from an EMBL/GenBank/DDBJ whole genome shotgun (WGS) entry which is preliminary data.</text>
</comment>